<evidence type="ECO:0000313" key="2">
    <source>
        <dbReference type="Proteomes" id="UP000298493"/>
    </source>
</evidence>
<reference evidence="1 2" key="1">
    <citation type="submission" date="2019-04" db="EMBL/GenBank/DDBJ databases">
        <title>High contiguity whole genome sequence and gene annotation resource for two Venturia nashicola isolates.</title>
        <authorList>
            <person name="Prokchorchik M."/>
            <person name="Won K."/>
            <person name="Lee Y."/>
            <person name="Choi E.D."/>
            <person name="Segonzac C."/>
            <person name="Sohn K.H."/>
        </authorList>
    </citation>
    <scope>NUCLEOTIDE SEQUENCE [LARGE SCALE GENOMIC DNA]</scope>
    <source>
        <strain evidence="1 2">PRI2</strain>
    </source>
</reference>
<dbReference type="Proteomes" id="UP000298493">
    <property type="component" value="Unassembled WGS sequence"/>
</dbReference>
<organism evidence="1 2">
    <name type="scientific">Venturia nashicola</name>
    <dbReference type="NCBI Taxonomy" id="86259"/>
    <lineage>
        <taxon>Eukaryota</taxon>
        <taxon>Fungi</taxon>
        <taxon>Dikarya</taxon>
        <taxon>Ascomycota</taxon>
        <taxon>Pezizomycotina</taxon>
        <taxon>Dothideomycetes</taxon>
        <taxon>Pleosporomycetidae</taxon>
        <taxon>Venturiales</taxon>
        <taxon>Venturiaceae</taxon>
        <taxon>Venturia</taxon>
    </lineage>
</organism>
<evidence type="ECO:0000313" key="1">
    <source>
        <dbReference type="EMBL" id="TID18408.1"/>
    </source>
</evidence>
<dbReference type="AlphaFoldDB" id="A0A4Z1PBQ1"/>
<proteinExistence type="predicted"/>
<dbReference type="OrthoDB" id="10603211at2759"/>
<gene>
    <name evidence="1" type="ORF">E6O75_ATG06484</name>
</gene>
<comment type="caution">
    <text evidence="1">The sequence shown here is derived from an EMBL/GenBank/DDBJ whole genome shotgun (WGS) entry which is preliminary data.</text>
</comment>
<sequence length="131" mass="15385">MKSPVIETTVPNTREMLGLLRRSTRCHSLHVSKLFNMREDEIWTNMANNYLNSRKLVRLLFPAFRAWFEIMDYGGQDWRSSFMAKQGDMEFEAGDGAYHMSWDRSDFGEEIDRLLQNAEGMWMGTLDGWCC</sequence>
<keyword evidence="2" id="KW-1185">Reference proteome</keyword>
<dbReference type="EMBL" id="SNSC02000014">
    <property type="protein sequence ID" value="TID18408.1"/>
    <property type="molecule type" value="Genomic_DNA"/>
</dbReference>
<accession>A0A4Z1PBQ1</accession>
<protein>
    <submittedName>
        <fullName evidence="1">Uncharacterized protein</fullName>
    </submittedName>
</protein>
<name>A0A4Z1PBQ1_9PEZI</name>